<comment type="caution">
    <text evidence="1">The sequence shown here is derived from an EMBL/GenBank/DDBJ whole genome shotgun (WGS) entry which is preliminary data.</text>
</comment>
<reference evidence="1 2" key="1">
    <citation type="journal article" date="2014" name="Genome Biol. Evol.">
        <title>The genome of the myxosporean Thelohanellus kitauei shows adaptations to nutrient acquisition within its fish host.</title>
        <authorList>
            <person name="Yang Y."/>
            <person name="Xiong J."/>
            <person name="Zhou Z."/>
            <person name="Huo F."/>
            <person name="Miao W."/>
            <person name="Ran C."/>
            <person name="Liu Y."/>
            <person name="Zhang J."/>
            <person name="Feng J."/>
            <person name="Wang M."/>
            <person name="Wang M."/>
            <person name="Wang L."/>
            <person name="Yao B."/>
        </authorList>
    </citation>
    <scope>NUCLEOTIDE SEQUENCE [LARGE SCALE GENOMIC DNA]</scope>
    <source>
        <strain evidence="1">Wuqing</strain>
    </source>
</reference>
<gene>
    <name evidence="1" type="ORF">RF11_16454</name>
</gene>
<accession>A0A0C2M297</accession>
<name>A0A0C2M297_THEKT</name>
<dbReference type="OrthoDB" id="62528at2759"/>
<evidence type="ECO:0000313" key="1">
    <source>
        <dbReference type="EMBL" id="KII61170.1"/>
    </source>
</evidence>
<organism evidence="1 2">
    <name type="scientific">Thelohanellus kitauei</name>
    <name type="common">Myxosporean</name>
    <dbReference type="NCBI Taxonomy" id="669202"/>
    <lineage>
        <taxon>Eukaryota</taxon>
        <taxon>Metazoa</taxon>
        <taxon>Cnidaria</taxon>
        <taxon>Myxozoa</taxon>
        <taxon>Myxosporea</taxon>
        <taxon>Bivalvulida</taxon>
        <taxon>Platysporina</taxon>
        <taxon>Myxobolidae</taxon>
        <taxon>Thelohanellus</taxon>
    </lineage>
</organism>
<dbReference type="EMBL" id="JWZT01005375">
    <property type="protein sequence ID" value="KII61170.1"/>
    <property type="molecule type" value="Genomic_DNA"/>
</dbReference>
<keyword evidence="2" id="KW-1185">Reference proteome</keyword>
<dbReference type="AlphaFoldDB" id="A0A0C2M297"/>
<evidence type="ECO:0000313" key="2">
    <source>
        <dbReference type="Proteomes" id="UP000031668"/>
    </source>
</evidence>
<dbReference type="Proteomes" id="UP000031668">
    <property type="component" value="Unassembled WGS sequence"/>
</dbReference>
<sequence>MEYWPVHEVKSLSSHLAVTTIERNYNTLINYFTDELGHTNIQIAINDILEHLHPSFKYFQRNNLTQRMRVHLLKLKYDIQDLRILEKQFLAVMEGRNLLITIVMLSK</sequence>
<proteinExistence type="predicted"/>
<protein>
    <submittedName>
        <fullName evidence="1">Uncharacterized protein</fullName>
    </submittedName>
</protein>